<evidence type="ECO:0000313" key="2">
    <source>
        <dbReference type="Proteomes" id="UP001163603"/>
    </source>
</evidence>
<organism evidence="1 2">
    <name type="scientific">Pistacia integerrima</name>
    <dbReference type="NCBI Taxonomy" id="434235"/>
    <lineage>
        <taxon>Eukaryota</taxon>
        <taxon>Viridiplantae</taxon>
        <taxon>Streptophyta</taxon>
        <taxon>Embryophyta</taxon>
        <taxon>Tracheophyta</taxon>
        <taxon>Spermatophyta</taxon>
        <taxon>Magnoliopsida</taxon>
        <taxon>eudicotyledons</taxon>
        <taxon>Gunneridae</taxon>
        <taxon>Pentapetalae</taxon>
        <taxon>rosids</taxon>
        <taxon>malvids</taxon>
        <taxon>Sapindales</taxon>
        <taxon>Anacardiaceae</taxon>
        <taxon>Pistacia</taxon>
    </lineage>
</organism>
<reference evidence="2" key="1">
    <citation type="journal article" date="2023" name="G3 (Bethesda)">
        <title>Genome assembly and association tests identify interacting loci associated with vigor, precocity, and sex in interspecific pistachio rootstocks.</title>
        <authorList>
            <person name="Palmer W."/>
            <person name="Jacygrad E."/>
            <person name="Sagayaradj S."/>
            <person name="Cavanaugh K."/>
            <person name="Han R."/>
            <person name="Bertier L."/>
            <person name="Beede B."/>
            <person name="Kafkas S."/>
            <person name="Golino D."/>
            <person name="Preece J."/>
            <person name="Michelmore R."/>
        </authorList>
    </citation>
    <scope>NUCLEOTIDE SEQUENCE [LARGE SCALE GENOMIC DNA]</scope>
</reference>
<comment type="caution">
    <text evidence="1">The sequence shown here is derived from an EMBL/GenBank/DDBJ whole genome shotgun (WGS) entry which is preliminary data.</text>
</comment>
<dbReference type="EMBL" id="CM047741">
    <property type="protein sequence ID" value="KAJ0039152.1"/>
    <property type="molecule type" value="Genomic_DNA"/>
</dbReference>
<sequence>MEVLCGGGTCPVGGVGVYNPGFWGMDIRQRKIYKIVFYLRSLCSVNISVSLTSSDGLRTLAITNLIASARDVSNWTKMETLLEAEETNPNARLQLKTSKKGVMWIDQVSAIPLDTHKGHGFRNDLYEMIANIKPRFLRFPGGNFVGGDLLRNAFRGKDTVGPWEERP</sequence>
<protein>
    <submittedName>
        <fullName evidence="1">Uncharacterized protein</fullName>
    </submittedName>
</protein>
<gene>
    <name evidence="1" type="ORF">Pint_22438</name>
</gene>
<name>A0ACC0YNM8_9ROSI</name>
<accession>A0ACC0YNM8</accession>
<evidence type="ECO:0000313" key="1">
    <source>
        <dbReference type="EMBL" id="KAJ0039152.1"/>
    </source>
</evidence>
<proteinExistence type="predicted"/>
<dbReference type="Proteomes" id="UP001163603">
    <property type="component" value="Chromosome 6"/>
</dbReference>
<keyword evidence="2" id="KW-1185">Reference proteome</keyword>